<gene>
    <name evidence="1" type="ORF">O1611_g3216</name>
</gene>
<accession>A0ACC2JSE3</accession>
<keyword evidence="2" id="KW-1185">Reference proteome</keyword>
<comment type="caution">
    <text evidence="1">The sequence shown here is derived from an EMBL/GenBank/DDBJ whole genome shotgun (WGS) entry which is preliminary data.</text>
</comment>
<proteinExistence type="predicted"/>
<sequence length="592" mass="64177">MIVADFLLLILVCEPAFAMSCGDIEPLAFPITDIQILPDNSESLTKGILASVGTPPQDIVFLPWPELNNTWIYDEQPFCDSSIIFNDVICQVRRGNLYSEANSSSYQKAEDIPSAGGAPVETQGEGAETGIGKLLRSSVAVEDALHIGSVQVAESYPFGVPRLSWDHGYTISHPIGLGSNSTLLNTLVQAGRIGSRVWSIFWGRMWVAAEDAIDGSIVFGGYDTQKVIGTNYTQPLDFSDRTGCWTGMKVRVSGVKLNLRTGDDVELLPSNAAFDACIVPQRQLLLEGPQSIISGFEDATGMSNIGRSFGLHWSSYLYDGGDFFDGDMTISLSSGLDVRIPNNQYLVPYVDVDRNGSRIFNNSQREFLFNDVYDNPTTLGRYFLTGAYLMVDHDAGVFTMWAANPTRESTLVSVTSADLQANCTNATSTEPGAASNSGSPSVPSSNKSTAATLPGGAIAGVVVGAVAALGIIIAGVYFLYKRRRQNGKTEPTISPPNMSAAAVDKYVYSYNAPKQTSQQYGHQYTPYELHGGTRPELAGDERRIYEILDYPSLINIRETANLMAVDAYLLYEYKFSMAVAEPGSQALTDDSH</sequence>
<reference evidence="1" key="1">
    <citation type="submission" date="2022-12" db="EMBL/GenBank/DDBJ databases">
        <title>Genome Sequence of Lasiodiplodia mahajangana.</title>
        <authorList>
            <person name="Buettner E."/>
        </authorList>
    </citation>
    <scope>NUCLEOTIDE SEQUENCE</scope>
    <source>
        <strain evidence="1">VT137</strain>
    </source>
</reference>
<evidence type="ECO:0000313" key="1">
    <source>
        <dbReference type="EMBL" id="KAJ8130410.1"/>
    </source>
</evidence>
<evidence type="ECO:0000313" key="2">
    <source>
        <dbReference type="Proteomes" id="UP001153332"/>
    </source>
</evidence>
<name>A0ACC2JSE3_9PEZI</name>
<dbReference type="EMBL" id="JAPUUL010000505">
    <property type="protein sequence ID" value="KAJ8130410.1"/>
    <property type="molecule type" value="Genomic_DNA"/>
</dbReference>
<organism evidence="1 2">
    <name type="scientific">Lasiodiplodia mahajangana</name>
    <dbReference type="NCBI Taxonomy" id="1108764"/>
    <lineage>
        <taxon>Eukaryota</taxon>
        <taxon>Fungi</taxon>
        <taxon>Dikarya</taxon>
        <taxon>Ascomycota</taxon>
        <taxon>Pezizomycotina</taxon>
        <taxon>Dothideomycetes</taxon>
        <taxon>Dothideomycetes incertae sedis</taxon>
        <taxon>Botryosphaeriales</taxon>
        <taxon>Botryosphaeriaceae</taxon>
        <taxon>Lasiodiplodia</taxon>
    </lineage>
</organism>
<protein>
    <submittedName>
        <fullName evidence="1">Uncharacterized protein</fullName>
    </submittedName>
</protein>
<dbReference type="Proteomes" id="UP001153332">
    <property type="component" value="Unassembled WGS sequence"/>
</dbReference>